<sequence>ASETTMDLDDLGEDGFYVDGAAPGDKAGTSVAAAGDVNDDGLDDVIMPTLKPGGRVIMLCTRWAWDDTAHWAQEEQEFKMITMKALLGDAETGYASYWPERFTTENLLEKRRRNPKSFARQYQNEVVPDEGLVFVNDWFPRFDWLPSEVRFRLCSWDTASSQGRNRSYSAGWTMLVTPDWHIYLARLVRGQVLYPQLKAGIRHQANEDKANFVIIEGKSSGQQVIQEYALEDNPWRVIEWQPFGQRGSPTRLEANEKISAMCQQGMVHLPSEFFMRKASGESWLLDAEKEIFSYPDGESDDIVDAMCQGLYWIQGQQQEWERRLRNRLPVSLDWQTDRSQAWRKAAV</sequence>
<proteinExistence type="predicted"/>
<name>A0A0F9A1X2_9ZZZZ</name>
<protein>
    <submittedName>
        <fullName evidence="1">Uncharacterized protein</fullName>
    </submittedName>
</protein>
<organism evidence="1">
    <name type="scientific">marine sediment metagenome</name>
    <dbReference type="NCBI Taxonomy" id="412755"/>
    <lineage>
        <taxon>unclassified sequences</taxon>
        <taxon>metagenomes</taxon>
        <taxon>ecological metagenomes</taxon>
    </lineage>
</organism>
<dbReference type="Gene3D" id="3.30.420.240">
    <property type="match status" value="1"/>
</dbReference>
<dbReference type="Gene3D" id="2.130.10.130">
    <property type="entry name" value="Integrin alpha, N-terminal"/>
    <property type="match status" value="1"/>
</dbReference>
<reference evidence="1" key="1">
    <citation type="journal article" date="2015" name="Nature">
        <title>Complex archaea that bridge the gap between prokaryotes and eukaryotes.</title>
        <authorList>
            <person name="Spang A."/>
            <person name="Saw J.H."/>
            <person name="Jorgensen S.L."/>
            <person name="Zaremba-Niedzwiedzka K."/>
            <person name="Martijn J."/>
            <person name="Lind A.E."/>
            <person name="van Eijk R."/>
            <person name="Schleper C."/>
            <person name="Guy L."/>
            <person name="Ettema T.J."/>
        </authorList>
    </citation>
    <scope>NUCLEOTIDE SEQUENCE</scope>
</reference>
<dbReference type="AlphaFoldDB" id="A0A0F9A1X2"/>
<dbReference type="InterPro" id="IPR028994">
    <property type="entry name" value="Integrin_alpha_N"/>
</dbReference>
<evidence type="ECO:0000313" key="1">
    <source>
        <dbReference type="EMBL" id="KKL03510.1"/>
    </source>
</evidence>
<accession>A0A0F9A1X2</accession>
<comment type="caution">
    <text evidence="1">The sequence shown here is derived from an EMBL/GenBank/DDBJ whole genome shotgun (WGS) entry which is preliminary data.</text>
</comment>
<dbReference type="EMBL" id="LAZR01044898">
    <property type="protein sequence ID" value="KKL03510.1"/>
    <property type="molecule type" value="Genomic_DNA"/>
</dbReference>
<gene>
    <name evidence="1" type="ORF">LCGC14_2625420</name>
</gene>
<feature type="non-terminal residue" evidence="1">
    <location>
        <position position="1"/>
    </location>
</feature>